<dbReference type="Proteomes" id="UP000288859">
    <property type="component" value="Unassembled WGS sequence"/>
</dbReference>
<feature type="compositionally biased region" description="Basic and acidic residues" evidence="1">
    <location>
        <begin position="316"/>
        <end position="327"/>
    </location>
</feature>
<dbReference type="OrthoDB" id="4161811at2759"/>
<sequence length="339" mass="38399">MPSISISHAPAVDAWITPPSSPQVQLIPASTVSPIPIMTHFAHPESSQRSGLHQVRPPFPYQIDEDNEVIINIPDQRLHPRGCTVIDSAGTRKVVRLAELPQTVEFHQDFMLEKLAYDLNSDTVTKIVRKMMFIRNNSAAAVLTHRSSSSDLQKLAPPCSTQALRLPDGSYDPRTSWDHYLADARRAGKIISQRRQSKSQELWTVAEWCLWARDRYIQERGEFVQDLDNGIELIRRLQPPDPKPGVVTRAQGRSSVADAQGKTWEVKLGYRRSVCDGQTSPPSPWDDTVRTDFDQHVIAWYEQSVLDRSLESMRKVEKGGVVREERQRRGRPKAQLKAA</sequence>
<evidence type="ECO:0000313" key="3">
    <source>
        <dbReference type="Proteomes" id="UP000288859"/>
    </source>
</evidence>
<proteinExistence type="predicted"/>
<evidence type="ECO:0000256" key="1">
    <source>
        <dbReference type="SAM" id="MobiDB-lite"/>
    </source>
</evidence>
<dbReference type="EMBL" id="NAJM01000041">
    <property type="protein sequence ID" value="RVX68127.1"/>
    <property type="molecule type" value="Genomic_DNA"/>
</dbReference>
<feature type="compositionally biased region" description="Basic residues" evidence="1">
    <location>
        <begin position="328"/>
        <end position="339"/>
    </location>
</feature>
<dbReference type="AlphaFoldDB" id="A0A438MWJ4"/>
<protein>
    <submittedName>
        <fullName evidence="2">Uncharacterized protein</fullName>
    </submittedName>
</protein>
<evidence type="ECO:0000313" key="2">
    <source>
        <dbReference type="EMBL" id="RVX68127.1"/>
    </source>
</evidence>
<accession>A0A438MWJ4</accession>
<reference evidence="2 3" key="1">
    <citation type="submission" date="2017-03" db="EMBL/GenBank/DDBJ databases">
        <title>Genomes of endolithic fungi from Antarctica.</title>
        <authorList>
            <person name="Coleine C."/>
            <person name="Masonjones S."/>
            <person name="Stajich J.E."/>
        </authorList>
    </citation>
    <scope>NUCLEOTIDE SEQUENCE [LARGE SCALE GENOMIC DNA]</scope>
    <source>
        <strain evidence="2 3">CCFEE 6314</strain>
    </source>
</reference>
<comment type="caution">
    <text evidence="2">The sequence shown here is derived from an EMBL/GenBank/DDBJ whole genome shotgun (WGS) entry which is preliminary data.</text>
</comment>
<organism evidence="2 3">
    <name type="scientific">Exophiala mesophila</name>
    <name type="common">Black yeast-like fungus</name>
    <dbReference type="NCBI Taxonomy" id="212818"/>
    <lineage>
        <taxon>Eukaryota</taxon>
        <taxon>Fungi</taxon>
        <taxon>Dikarya</taxon>
        <taxon>Ascomycota</taxon>
        <taxon>Pezizomycotina</taxon>
        <taxon>Eurotiomycetes</taxon>
        <taxon>Chaetothyriomycetidae</taxon>
        <taxon>Chaetothyriales</taxon>
        <taxon>Herpotrichiellaceae</taxon>
        <taxon>Exophiala</taxon>
    </lineage>
</organism>
<name>A0A438MWJ4_EXOME</name>
<gene>
    <name evidence="2" type="ORF">B0A52_08268</name>
</gene>
<feature type="region of interest" description="Disordered" evidence="1">
    <location>
        <begin position="316"/>
        <end position="339"/>
    </location>
</feature>